<organism evidence="6 7">
    <name type="scientific">Phytophthora cactorum</name>
    <dbReference type="NCBI Taxonomy" id="29920"/>
    <lineage>
        <taxon>Eukaryota</taxon>
        <taxon>Sar</taxon>
        <taxon>Stramenopiles</taxon>
        <taxon>Oomycota</taxon>
        <taxon>Peronosporomycetes</taxon>
        <taxon>Peronosporales</taxon>
        <taxon>Peronosporaceae</taxon>
        <taxon>Phytophthora</taxon>
    </lineage>
</organism>
<dbReference type="EMBL" id="RCMG01000452">
    <property type="protein sequence ID" value="KAG2854008.1"/>
    <property type="molecule type" value="Genomic_DNA"/>
</dbReference>
<dbReference type="EMBL" id="MJFZ01000543">
    <property type="protein sequence ID" value="RAW27728.1"/>
    <property type="molecule type" value="Genomic_DNA"/>
</dbReference>
<comment type="caution">
    <text evidence="6">The sequence shown here is derived from an EMBL/GenBank/DDBJ whole genome shotgun (WGS) entry which is preliminary data.</text>
</comment>
<protein>
    <submittedName>
        <fullName evidence="6">Uncharacterized protein</fullName>
    </submittedName>
</protein>
<dbReference type="Proteomes" id="UP000251314">
    <property type="component" value="Unassembled WGS sequence"/>
</dbReference>
<dbReference type="Proteomes" id="UP000735874">
    <property type="component" value="Unassembled WGS sequence"/>
</dbReference>
<evidence type="ECO:0000313" key="3">
    <source>
        <dbReference type="EMBL" id="KAG2929020.1"/>
    </source>
</evidence>
<dbReference type="EMBL" id="JAENGZ010000720">
    <property type="protein sequence ID" value="KAG6954786.1"/>
    <property type="molecule type" value="Genomic_DNA"/>
</dbReference>
<dbReference type="Proteomes" id="UP000760860">
    <property type="component" value="Unassembled WGS sequence"/>
</dbReference>
<reference evidence="5" key="3">
    <citation type="submission" date="2021-01" db="EMBL/GenBank/DDBJ databases">
        <title>Phytophthora aleatoria, a newly-described species from Pinus radiata is distinct from Phytophthora cactorum isolates based on comparative genomics.</title>
        <authorList>
            <person name="Mcdougal R."/>
            <person name="Panda P."/>
            <person name="Williams N."/>
            <person name="Studholme D.J."/>
        </authorList>
    </citation>
    <scope>NUCLEOTIDE SEQUENCE</scope>
    <source>
        <strain evidence="5">NZFS 3830</strain>
    </source>
</reference>
<evidence type="ECO:0000313" key="1">
    <source>
        <dbReference type="EMBL" id="KAG2854008.1"/>
    </source>
</evidence>
<evidence type="ECO:0000313" key="6">
    <source>
        <dbReference type="EMBL" id="RAW27728.1"/>
    </source>
</evidence>
<dbReference type="AlphaFoldDB" id="A0A329RWZ9"/>
<name>A0A329RWZ9_9STRA</name>
<keyword evidence="7" id="KW-1185">Reference proteome</keyword>
<evidence type="ECO:0000313" key="5">
    <source>
        <dbReference type="EMBL" id="KAG6954786.1"/>
    </source>
</evidence>
<dbReference type="Proteomes" id="UP000688947">
    <property type="component" value="Unassembled WGS sequence"/>
</dbReference>
<accession>A0A329RWZ9</accession>
<evidence type="ECO:0000313" key="7">
    <source>
        <dbReference type="Proteomes" id="UP000251314"/>
    </source>
</evidence>
<dbReference type="EMBL" id="RCMV01000416">
    <property type="protein sequence ID" value="KAG3217539.1"/>
    <property type="molecule type" value="Genomic_DNA"/>
</dbReference>
<dbReference type="VEuPathDB" id="FungiDB:PC110_g15890"/>
<reference evidence="6 7" key="1">
    <citation type="submission" date="2018-01" db="EMBL/GenBank/DDBJ databases">
        <title>Draft genome of the strawberry crown rot pathogen Phytophthora cactorum.</title>
        <authorList>
            <person name="Armitage A.D."/>
            <person name="Lysoe E."/>
            <person name="Nellist C.F."/>
            <person name="Harrison R.J."/>
            <person name="Brurberg M.B."/>
        </authorList>
    </citation>
    <scope>NUCLEOTIDE SEQUENCE [LARGE SCALE GENOMIC DNA]</scope>
    <source>
        <strain evidence="6 7">10300</strain>
    </source>
</reference>
<sequence>MEKRPPQKLIRLVPSDAAFYEVFATLRSGHHFGFFLSSAHLSYPGVATCKKPGRREKAVIG</sequence>
<dbReference type="EMBL" id="RCMK01000433">
    <property type="protein sequence ID" value="KAG2929020.1"/>
    <property type="molecule type" value="Genomic_DNA"/>
</dbReference>
<evidence type="ECO:0000313" key="2">
    <source>
        <dbReference type="EMBL" id="KAG2911001.1"/>
    </source>
</evidence>
<dbReference type="Proteomes" id="UP000736787">
    <property type="component" value="Unassembled WGS sequence"/>
</dbReference>
<reference evidence="1" key="2">
    <citation type="submission" date="2018-10" db="EMBL/GenBank/DDBJ databases">
        <title>Effector identification in a new, highly contiguous assembly of the strawberry crown rot pathogen Phytophthora cactorum.</title>
        <authorList>
            <person name="Armitage A.D."/>
            <person name="Nellist C.F."/>
            <person name="Bates H."/>
            <person name="Vickerstaff R.J."/>
            <person name="Harrison R.J."/>
        </authorList>
    </citation>
    <scope>NUCLEOTIDE SEQUENCE</scope>
    <source>
        <strain evidence="1">15-7</strain>
        <strain evidence="2">4032</strain>
        <strain evidence="3">4040</strain>
        <strain evidence="4">P421</strain>
    </source>
</reference>
<proteinExistence type="predicted"/>
<dbReference type="Proteomes" id="UP000774804">
    <property type="component" value="Unassembled WGS sequence"/>
</dbReference>
<evidence type="ECO:0000313" key="4">
    <source>
        <dbReference type="EMBL" id="KAG3217539.1"/>
    </source>
</evidence>
<dbReference type="OrthoDB" id="10269028at2759"/>
<gene>
    <name evidence="5" type="ORF">JG687_00011605</name>
    <name evidence="6" type="ORF">PC110_g15890</name>
    <name evidence="1" type="ORF">PC113_g13682</name>
    <name evidence="2" type="ORF">PC115_g12700</name>
    <name evidence="3" type="ORF">PC117_g14123</name>
    <name evidence="4" type="ORF">PC129_g11630</name>
</gene>
<dbReference type="EMBL" id="RCMI01000434">
    <property type="protein sequence ID" value="KAG2911001.1"/>
    <property type="molecule type" value="Genomic_DNA"/>
</dbReference>